<protein>
    <submittedName>
        <fullName evidence="1">Putative ovule protein</fullName>
    </submittedName>
</protein>
<organism evidence="1">
    <name type="scientific">Solanum chacoense</name>
    <name type="common">Chaco potato</name>
    <dbReference type="NCBI Taxonomy" id="4108"/>
    <lineage>
        <taxon>Eukaryota</taxon>
        <taxon>Viridiplantae</taxon>
        <taxon>Streptophyta</taxon>
        <taxon>Embryophyta</taxon>
        <taxon>Tracheophyta</taxon>
        <taxon>Spermatophyta</taxon>
        <taxon>Magnoliopsida</taxon>
        <taxon>eudicotyledons</taxon>
        <taxon>Gunneridae</taxon>
        <taxon>Pentapetalae</taxon>
        <taxon>asterids</taxon>
        <taxon>lamiids</taxon>
        <taxon>Solanales</taxon>
        <taxon>Solanaceae</taxon>
        <taxon>Solanoideae</taxon>
        <taxon>Solaneae</taxon>
        <taxon>Solanum</taxon>
    </lineage>
</organism>
<dbReference type="AlphaFoldDB" id="A0A0V0H2Z2"/>
<proteinExistence type="predicted"/>
<evidence type="ECO:0000313" key="1">
    <source>
        <dbReference type="EMBL" id="JAP13862.1"/>
    </source>
</evidence>
<sequence length="69" mass="7985">MLLRMKVHHILVERRHLPTTNEPGHIARDFKITVGHPIPSSLPRPVNWGSNVCQYVFMIQTEQIFKGVI</sequence>
<reference evidence="1" key="1">
    <citation type="submission" date="2015-12" db="EMBL/GenBank/DDBJ databases">
        <title>Gene expression during late stages of embryo sac development: a critical building block for successful pollen-pistil interactions.</title>
        <authorList>
            <person name="Liu Y."/>
            <person name="Joly V."/>
            <person name="Sabar M."/>
            <person name="Matton D.P."/>
        </authorList>
    </citation>
    <scope>NUCLEOTIDE SEQUENCE</scope>
</reference>
<dbReference type="EMBL" id="GEDG01027424">
    <property type="protein sequence ID" value="JAP13862.1"/>
    <property type="molecule type" value="Transcribed_RNA"/>
</dbReference>
<accession>A0A0V0H2Z2</accession>
<name>A0A0V0H2Z2_SOLCH</name>